<dbReference type="Gene3D" id="3.30.70.330">
    <property type="match status" value="2"/>
</dbReference>
<sequence length="284" mass="30190">MEAPPNTNMYIADLPQGIDAGTVQNIFSEYGTIVQGRLKVLAGNGRKSAAMITFQSIDEAKWIKENLDGNIPQGLSEPIIVKYADTPEIKAAKAMGQNYMGQGMNGFQNGKGYGKAKNAMVPPRSMPYNMNMNMNNMMAPAMIGGPSPGAMKGKFSPKGCGKGGIMPGNMMPGIKGLINQLMESQALPGSAEMDNDKNALYVSGLPPDTQDVDLYKMFAPFGAIAPKGVRAMLHPDGSCQGWGFVNYMDPMSVQAASDLLNGTQQGDGRELIVKPKEAKKAAAS</sequence>
<evidence type="ECO:0000256" key="1">
    <source>
        <dbReference type="ARBA" id="ARBA00022737"/>
    </source>
</evidence>
<feature type="domain" description="RRM" evidence="4">
    <location>
        <begin position="7"/>
        <end position="86"/>
    </location>
</feature>
<protein>
    <submittedName>
        <fullName evidence="5">ELAV-like protein 4 (Hu-antigen D) (HuD) (Paraneoplastic encephalomyelitis antigen HuD)</fullName>
    </submittedName>
</protein>
<accession>A0ABP0J6H9</accession>
<dbReference type="Proteomes" id="UP001642464">
    <property type="component" value="Unassembled WGS sequence"/>
</dbReference>
<dbReference type="InterPro" id="IPR035979">
    <property type="entry name" value="RBD_domain_sf"/>
</dbReference>
<dbReference type="EMBL" id="CAXAMM010006114">
    <property type="protein sequence ID" value="CAK9009888.1"/>
    <property type="molecule type" value="Genomic_DNA"/>
</dbReference>
<reference evidence="5 6" key="1">
    <citation type="submission" date="2024-02" db="EMBL/GenBank/DDBJ databases">
        <authorList>
            <person name="Chen Y."/>
            <person name="Shah S."/>
            <person name="Dougan E. K."/>
            <person name="Thang M."/>
            <person name="Chan C."/>
        </authorList>
    </citation>
    <scope>NUCLEOTIDE SEQUENCE [LARGE SCALE GENOMIC DNA]</scope>
</reference>
<dbReference type="Pfam" id="PF00076">
    <property type="entry name" value="RRM_1"/>
    <property type="match status" value="2"/>
</dbReference>
<gene>
    <name evidence="5" type="ORF">SCF082_LOCUS10458</name>
</gene>
<keyword evidence="6" id="KW-1185">Reference proteome</keyword>
<dbReference type="InterPro" id="IPR012677">
    <property type="entry name" value="Nucleotide-bd_a/b_plait_sf"/>
</dbReference>
<dbReference type="SUPFAM" id="SSF54928">
    <property type="entry name" value="RNA-binding domain, RBD"/>
    <property type="match status" value="2"/>
</dbReference>
<dbReference type="InterPro" id="IPR000504">
    <property type="entry name" value="RRM_dom"/>
</dbReference>
<evidence type="ECO:0000313" key="6">
    <source>
        <dbReference type="Proteomes" id="UP001642464"/>
    </source>
</evidence>
<name>A0ABP0J6H9_9DINO</name>
<dbReference type="InterPro" id="IPR002343">
    <property type="entry name" value="Hud_Sxl_RNA"/>
</dbReference>
<keyword evidence="1" id="KW-0677">Repeat</keyword>
<evidence type="ECO:0000259" key="4">
    <source>
        <dbReference type="PROSITE" id="PS50102"/>
    </source>
</evidence>
<organism evidence="5 6">
    <name type="scientific">Durusdinium trenchii</name>
    <dbReference type="NCBI Taxonomy" id="1381693"/>
    <lineage>
        <taxon>Eukaryota</taxon>
        <taxon>Sar</taxon>
        <taxon>Alveolata</taxon>
        <taxon>Dinophyceae</taxon>
        <taxon>Suessiales</taxon>
        <taxon>Symbiodiniaceae</taxon>
        <taxon>Durusdinium</taxon>
    </lineage>
</organism>
<evidence type="ECO:0000313" key="5">
    <source>
        <dbReference type="EMBL" id="CAK9009888.1"/>
    </source>
</evidence>
<dbReference type="CDD" id="cd00590">
    <property type="entry name" value="RRM_SF"/>
    <property type="match status" value="1"/>
</dbReference>
<dbReference type="PANTHER" id="PTHR24012">
    <property type="entry name" value="RNA BINDING PROTEIN"/>
    <property type="match status" value="1"/>
</dbReference>
<dbReference type="PRINTS" id="PR00961">
    <property type="entry name" value="HUDSXLRNA"/>
</dbReference>
<dbReference type="SMART" id="SM00360">
    <property type="entry name" value="RRM"/>
    <property type="match status" value="2"/>
</dbReference>
<dbReference type="PROSITE" id="PS50102">
    <property type="entry name" value="RRM"/>
    <property type="match status" value="2"/>
</dbReference>
<evidence type="ECO:0000256" key="3">
    <source>
        <dbReference type="PROSITE-ProRule" id="PRU00176"/>
    </source>
</evidence>
<proteinExistence type="predicted"/>
<evidence type="ECO:0000256" key="2">
    <source>
        <dbReference type="ARBA" id="ARBA00022884"/>
    </source>
</evidence>
<comment type="caution">
    <text evidence="5">The sequence shown here is derived from an EMBL/GenBank/DDBJ whole genome shotgun (WGS) entry which is preliminary data.</text>
</comment>
<feature type="domain" description="RRM" evidence="4">
    <location>
        <begin position="198"/>
        <end position="278"/>
    </location>
</feature>
<keyword evidence="2 3" id="KW-0694">RNA-binding</keyword>